<organism evidence="1 2">
    <name type="scientific">Funneliformis caledonium</name>
    <dbReference type="NCBI Taxonomy" id="1117310"/>
    <lineage>
        <taxon>Eukaryota</taxon>
        <taxon>Fungi</taxon>
        <taxon>Fungi incertae sedis</taxon>
        <taxon>Mucoromycota</taxon>
        <taxon>Glomeromycotina</taxon>
        <taxon>Glomeromycetes</taxon>
        <taxon>Glomerales</taxon>
        <taxon>Glomeraceae</taxon>
        <taxon>Funneliformis</taxon>
    </lineage>
</organism>
<dbReference type="Proteomes" id="UP000789570">
    <property type="component" value="Unassembled WGS sequence"/>
</dbReference>
<comment type="caution">
    <text evidence="1">The sequence shown here is derived from an EMBL/GenBank/DDBJ whole genome shotgun (WGS) entry which is preliminary data.</text>
</comment>
<proteinExistence type="predicted"/>
<evidence type="ECO:0000313" key="1">
    <source>
        <dbReference type="EMBL" id="CAG8458950.1"/>
    </source>
</evidence>
<accession>A0A9N8VSC4</accession>
<dbReference type="EMBL" id="CAJVPQ010000219">
    <property type="protein sequence ID" value="CAG8458950.1"/>
    <property type="molecule type" value="Genomic_DNA"/>
</dbReference>
<sequence length="128" mass="14778">MDNYMKSTNRIDDVLVLTSKGNELFTNINLRIDKDRQCWYWVIYCSGDENTCQRLCNDVESCLESYSIVISRRADHRNVKGIKAKILAPLNDASEDTISKSLTNQHLICDNSKLQQFIKKDDKSLKTI</sequence>
<name>A0A9N8VSC4_9GLOM</name>
<dbReference type="OrthoDB" id="2439137at2759"/>
<keyword evidence="2" id="KW-1185">Reference proteome</keyword>
<reference evidence="1" key="1">
    <citation type="submission" date="2021-06" db="EMBL/GenBank/DDBJ databases">
        <authorList>
            <person name="Kallberg Y."/>
            <person name="Tangrot J."/>
            <person name="Rosling A."/>
        </authorList>
    </citation>
    <scope>NUCLEOTIDE SEQUENCE</scope>
    <source>
        <strain evidence="1">UK204</strain>
    </source>
</reference>
<evidence type="ECO:0000313" key="2">
    <source>
        <dbReference type="Proteomes" id="UP000789570"/>
    </source>
</evidence>
<protein>
    <submittedName>
        <fullName evidence="1">11295_t:CDS:1</fullName>
    </submittedName>
</protein>
<dbReference type="AlphaFoldDB" id="A0A9N8VSC4"/>
<gene>
    <name evidence="1" type="ORF">FCALED_LOCUS1647</name>
</gene>